<dbReference type="EMBL" id="MFSP01000169">
    <property type="protein sequence ID" value="OGI62755.1"/>
    <property type="molecule type" value="Genomic_DNA"/>
</dbReference>
<accession>A0A1F6UZD1</accession>
<reference evidence="1 2" key="1">
    <citation type="journal article" date="2016" name="Nat. Commun.">
        <title>Thousands of microbial genomes shed light on interconnected biogeochemical processes in an aquifer system.</title>
        <authorList>
            <person name="Anantharaman K."/>
            <person name="Brown C.T."/>
            <person name="Hug L.A."/>
            <person name="Sharon I."/>
            <person name="Castelle C.J."/>
            <person name="Probst A.J."/>
            <person name="Thomas B.C."/>
            <person name="Singh A."/>
            <person name="Wilkins M.J."/>
            <person name="Karaoz U."/>
            <person name="Brodie E.L."/>
            <person name="Williams K.H."/>
            <person name="Hubbard S.S."/>
            <person name="Banfield J.F."/>
        </authorList>
    </citation>
    <scope>NUCLEOTIDE SEQUENCE [LARGE SCALE GENOMIC DNA]</scope>
</reference>
<organism evidence="1 2">
    <name type="scientific">Candidatus Muproteobacteria bacterium RBG_16_60_9</name>
    <dbReference type="NCBI Taxonomy" id="1817755"/>
    <lineage>
        <taxon>Bacteria</taxon>
        <taxon>Pseudomonadati</taxon>
        <taxon>Pseudomonadota</taxon>
        <taxon>Candidatus Muproteobacteria</taxon>
    </lineage>
</organism>
<dbReference type="AlphaFoldDB" id="A0A1F6UZD1"/>
<protein>
    <submittedName>
        <fullName evidence="1">Uncharacterized protein</fullName>
    </submittedName>
</protein>
<gene>
    <name evidence="1" type="ORF">A2W18_11100</name>
</gene>
<evidence type="ECO:0000313" key="2">
    <source>
        <dbReference type="Proteomes" id="UP000179076"/>
    </source>
</evidence>
<proteinExistence type="predicted"/>
<name>A0A1F6UZD1_9PROT</name>
<comment type="caution">
    <text evidence="1">The sequence shown here is derived from an EMBL/GenBank/DDBJ whole genome shotgun (WGS) entry which is preliminary data.</text>
</comment>
<evidence type="ECO:0000313" key="1">
    <source>
        <dbReference type="EMBL" id="OGI62755.1"/>
    </source>
</evidence>
<dbReference type="Proteomes" id="UP000179076">
    <property type="component" value="Unassembled WGS sequence"/>
</dbReference>
<sequence length="67" mass="7437">MLAPDLGYEELEIREGATASAVWPKLVSGELNDAEREKICEALRKYCGRDSYAMCAIWMELGKLVAA</sequence>